<dbReference type="InterPro" id="IPR040632">
    <property type="entry name" value="Sulfotransfer_4"/>
</dbReference>
<dbReference type="Gene3D" id="3.40.50.300">
    <property type="entry name" value="P-loop containing nucleotide triphosphate hydrolases"/>
    <property type="match status" value="1"/>
</dbReference>
<dbReference type="AlphaFoldDB" id="A0A9P8XXX1"/>
<dbReference type="Pfam" id="PF17784">
    <property type="entry name" value="Sulfotransfer_4"/>
    <property type="match status" value="1"/>
</dbReference>
<protein>
    <recommendedName>
        <fullName evidence="3">P-loop containing nucleoside triphosphate hydrolase protein</fullName>
    </recommendedName>
</protein>
<dbReference type="InterPro" id="IPR027417">
    <property type="entry name" value="P-loop_NTPase"/>
</dbReference>
<dbReference type="SUPFAM" id="SSF52540">
    <property type="entry name" value="P-loop containing nucleoside triphosphate hydrolases"/>
    <property type="match status" value="1"/>
</dbReference>
<dbReference type="PANTHER" id="PTHR36978:SF4">
    <property type="entry name" value="P-LOOP CONTAINING NUCLEOSIDE TRIPHOSPHATE HYDROLASE PROTEIN"/>
    <property type="match status" value="1"/>
</dbReference>
<dbReference type="OrthoDB" id="408152at2759"/>
<organism evidence="1 2">
    <name type="scientific">Microdochium trichocladiopsis</name>
    <dbReference type="NCBI Taxonomy" id="1682393"/>
    <lineage>
        <taxon>Eukaryota</taxon>
        <taxon>Fungi</taxon>
        <taxon>Dikarya</taxon>
        <taxon>Ascomycota</taxon>
        <taxon>Pezizomycotina</taxon>
        <taxon>Sordariomycetes</taxon>
        <taxon>Xylariomycetidae</taxon>
        <taxon>Xylariales</taxon>
        <taxon>Microdochiaceae</taxon>
        <taxon>Microdochium</taxon>
    </lineage>
</organism>
<name>A0A9P8XXX1_9PEZI</name>
<evidence type="ECO:0000313" key="2">
    <source>
        <dbReference type="Proteomes" id="UP000756346"/>
    </source>
</evidence>
<sequence>MPAANKATGSTILVGPDQDDARALLFGAGSPRTLPMKVIVCGLGRTGTASMQAALGILGIPAYHSFNLWQDSLANIRLWDRAFDAKYNTSQGAMMLSRNGFDAILGSYSAVVDVPGAFFGAELAALYPDAKVVILNRDPEAWFASCQATFTQRAQPLRQALLRLVTWWDPRVRALAANLDKKQAEVWRFEWHDEDAREKALAFFEGYYGECRARIAPGRRIEFTVQDGWAPLCEFLGVEVPSVVGEDGVRREVPFPRTNESASFAQTRQKFAGPILQQAKWDWLTRIGLVAAVGQAVFISRRVWLPVVMRVVQTGTAVLGGGSGAAFGRLK</sequence>
<keyword evidence="2" id="KW-1185">Reference proteome</keyword>
<gene>
    <name evidence="1" type="ORF">B0I36DRAFT_367849</name>
</gene>
<accession>A0A9P8XXX1</accession>
<dbReference type="Proteomes" id="UP000756346">
    <property type="component" value="Unassembled WGS sequence"/>
</dbReference>
<comment type="caution">
    <text evidence="1">The sequence shown here is derived from an EMBL/GenBank/DDBJ whole genome shotgun (WGS) entry which is preliminary data.</text>
</comment>
<dbReference type="PANTHER" id="PTHR36978">
    <property type="entry name" value="P-LOOP CONTAINING NUCLEOTIDE TRIPHOSPHATE HYDROLASE"/>
    <property type="match status" value="1"/>
</dbReference>
<reference evidence="1" key="1">
    <citation type="journal article" date="2021" name="Nat. Commun.">
        <title>Genetic determinants of endophytism in the Arabidopsis root mycobiome.</title>
        <authorList>
            <person name="Mesny F."/>
            <person name="Miyauchi S."/>
            <person name="Thiergart T."/>
            <person name="Pickel B."/>
            <person name="Atanasova L."/>
            <person name="Karlsson M."/>
            <person name="Huettel B."/>
            <person name="Barry K.W."/>
            <person name="Haridas S."/>
            <person name="Chen C."/>
            <person name="Bauer D."/>
            <person name="Andreopoulos W."/>
            <person name="Pangilinan J."/>
            <person name="LaButti K."/>
            <person name="Riley R."/>
            <person name="Lipzen A."/>
            <person name="Clum A."/>
            <person name="Drula E."/>
            <person name="Henrissat B."/>
            <person name="Kohler A."/>
            <person name="Grigoriev I.V."/>
            <person name="Martin F.M."/>
            <person name="Hacquard S."/>
        </authorList>
    </citation>
    <scope>NUCLEOTIDE SEQUENCE</scope>
    <source>
        <strain evidence="1">MPI-CAGE-CH-0230</strain>
    </source>
</reference>
<dbReference type="EMBL" id="JAGTJQ010000010">
    <property type="protein sequence ID" value="KAH7021437.1"/>
    <property type="molecule type" value="Genomic_DNA"/>
</dbReference>
<evidence type="ECO:0000313" key="1">
    <source>
        <dbReference type="EMBL" id="KAH7021437.1"/>
    </source>
</evidence>
<evidence type="ECO:0008006" key="3">
    <source>
        <dbReference type="Google" id="ProtNLM"/>
    </source>
</evidence>
<dbReference type="RefSeq" id="XP_046007638.1">
    <property type="nucleotide sequence ID" value="XM_046159529.1"/>
</dbReference>
<dbReference type="GeneID" id="70189075"/>
<proteinExistence type="predicted"/>